<comment type="caution">
    <text evidence="1">The sequence shown here is derived from an EMBL/GenBank/DDBJ whole genome shotgun (WGS) entry which is preliminary data.</text>
</comment>
<evidence type="ECO:0000313" key="2">
    <source>
        <dbReference type="Proteomes" id="UP000249852"/>
    </source>
</evidence>
<dbReference type="PROSITE" id="PS51257">
    <property type="entry name" value="PROKAR_LIPOPROTEIN"/>
    <property type="match status" value="1"/>
</dbReference>
<name>A0ABX9DVC2_9BACT</name>
<proteinExistence type="predicted"/>
<dbReference type="EMBL" id="QLTQ01000002">
    <property type="protein sequence ID" value="RAS48000.1"/>
    <property type="molecule type" value="Genomic_DNA"/>
</dbReference>
<evidence type="ECO:0000313" key="1">
    <source>
        <dbReference type="EMBL" id="RAS48000.1"/>
    </source>
</evidence>
<accession>A0ABX9DVC2</accession>
<protein>
    <recommendedName>
        <fullName evidence="3">Lipoprotein</fullName>
    </recommendedName>
</protein>
<organism evidence="1 2">
    <name type="scientific">Prevotella pallens</name>
    <dbReference type="NCBI Taxonomy" id="60133"/>
    <lineage>
        <taxon>Bacteria</taxon>
        <taxon>Pseudomonadati</taxon>
        <taxon>Bacteroidota</taxon>
        <taxon>Bacteroidia</taxon>
        <taxon>Bacteroidales</taxon>
        <taxon>Prevotellaceae</taxon>
        <taxon>Prevotella</taxon>
    </lineage>
</organism>
<keyword evidence="2" id="KW-1185">Reference proteome</keyword>
<dbReference type="RefSeq" id="WP_006045375.1">
    <property type="nucleotide sequence ID" value="NZ_CAJPLF010000055.1"/>
</dbReference>
<sequence length="222" mass="26381">MKKNILLLFASILLVSCHDDDPYRHTNDPKGSKYWFSEYFIPNQISGGRDGFKTILVDGKEKRVEDSTIFYVDFESNSATTVYTEDYNKNKFFEYTQAYHEKGDTLFLKGGYSKPVGIKSFKMYVVRNKEYIDVSDNILVKYENDSLIIANHYSKQSKRDSARIVTKKLSELTEYDYKWFPTRVHFEVINKTIDSYWLHVEFDNVQVWFPFNSYLKEEHKKH</sequence>
<evidence type="ECO:0008006" key="3">
    <source>
        <dbReference type="Google" id="ProtNLM"/>
    </source>
</evidence>
<reference evidence="1 2" key="1">
    <citation type="submission" date="2018-06" db="EMBL/GenBank/DDBJ databases">
        <title>Genomic Encyclopedia of Archaeal and Bacterial Type Strains, Phase II (KMG-II): from individual species to whole genera.</title>
        <authorList>
            <person name="Goeker M."/>
        </authorList>
    </citation>
    <scope>NUCLEOTIDE SEQUENCE [LARGE SCALE GENOMIC DNA]</scope>
    <source>
        <strain evidence="1 2">DSM 18710</strain>
    </source>
</reference>
<dbReference type="Proteomes" id="UP000249852">
    <property type="component" value="Unassembled WGS sequence"/>
</dbReference>
<gene>
    <name evidence="1" type="ORF">BC673_10254</name>
</gene>